<dbReference type="EMBL" id="AGJK01000031">
    <property type="protein sequence ID" value="EHP93448.1"/>
    <property type="molecule type" value="Genomic_DNA"/>
</dbReference>
<accession>H1KGA7</accession>
<sequence length="100" mass="10795" precursor="true">MRFAVLAAVLVFYSNAAHARFDRSMCGDLAPTISNFADATGAAEKTTRGSNFDSMVRGTDGSLKAAAVRAQAARERVADSMRDYKAALEDLAYQLRICAR</sequence>
<reference evidence="2 3" key="1">
    <citation type="submission" date="2011-09" db="EMBL/GenBank/DDBJ databases">
        <title>The draft genome of Methylobacterium extorquens DSM 13060.</title>
        <authorList>
            <consortium name="US DOE Joint Genome Institute (JGI-PGF)"/>
            <person name="Lucas S."/>
            <person name="Han J."/>
            <person name="Lapidus A."/>
            <person name="Cheng J.-F."/>
            <person name="Goodwin L."/>
            <person name="Pitluck S."/>
            <person name="Peters L."/>
            <person name="Land M.L."/>
            <person name="Hauser L."/>
            <person name="Koskimaki J."/>
            <person name="Halonen O."/>
            <person name="Pirttila A."/>
            <person name="Frank C."/>
            <person name="Woyke T.J."/>
        </authorList>
    </citation>
    <scope>NUCLEOTIDE SEQUENCE [LARGE SCALE GENOMIC DNA]</scope>
    <source>
        <strain evidence="2 3">DSM 13060</strain>
    </source>
</reference>
<proteinExistence type="predicted"/>
<organism evidence="2 3">
    <name type="scientific">Methylorubrum extorquens DSM 13060</name>
    <dbReference type="NCBI Taxonomy" id="882800"/>
    <lineage>
        <taxon>Bacteria</taxon>
        <taxon>Pseudomonadati</taxon>
        <taxon>Pseudomonadota</taxon>
        <taxon>Alphaproteobacteria</taxon>
        <taxon>Hyphomicrobiales</taxon>
        <taxon>Methylobacteriaceae</taxon>
        <taxon>Methylorubrum</taxon>
    </lineage>
</organism>
<dbReference type="Proteomes" id="UP000004382">
    <property type="component" value="Unassembled WGS sequence"/>
</dbReference>
<dbReference type="PATRIC" id="fig|882800.3.peg.1638"/>
<dbReference type="RefSeq" id="WP_003598741.1">
    <property type="nucleotide sequence ID" value="NZ_AGJK01000031.1"/>
</dbReference>
<evidence type="ECO:0000313" key="2">
    <source>
        <dbReference type="EMBL" id="EHP93448.1"/>
    </source>
</evidence>
<gene>
    <name evidence="2" type="ORF">MetexDRAFT_1669</name>
</gene>
<protein>
    <submittedName>
        <fullName evidence="2">Uncharacterized protein</fullName>
    </submittedName>
</protein>
<comment type="caution">
    <text evidence="2">The sequence shown here is derived from an EMBL/GenBank/DDBJ whole genome shotgun (WGS) entry which is preliminary data.</text>
</comment>
<keyword evidence="1" id="KW-0732">Signal</keyword>
<evidence type="ECO:0000313" key="3">
    <source>
        <dbReference type="Proteomes" id="UP000004382"/>
    </source>
</evidence>
<name>H1KGA7_METEX</name>
<feature type="signal peptide" evidence="1">
    <location>
        <begin position="1"/>
        <end position="19"/>
    </location>
</feature>
<feature type="chain" id="PRO_5003550375" evidence="1">
    <location>
        <begin position="20"/>
        <end position="100"/>
    </location>
</feature>
<evidence type="ECO:0000256" key="1">
    <source>
        <dbReference type="SAM" id="SignalP"/>
    </source>
</evidence>
<dbReference type="AlphaFoldDB" id="H1KGA7"/>